<dbReference type="EMBL" id="LSRX01001342">
    <property type="protein sequence ID" value="OLP80815.1"/>
    <property type="molecule type" value="Genomic_DNA"/>
</dbReference>
<dbReference type="GO" id="GO:0005524">
    <property type="term" value="F:ATP binding"/>
    <property type="evidence" value="ECO:0007669"/>
    <property type="project" value="InterPro"/>
</dbReference>
<dbReference type="OrthoDB" id="4062651at2759"/>
<gene>
    <name evidence="3" type="primary">ppk34</name>
    <name evidence="3" type="ORF">AK812_SmicGene38719</name>
</gene>
<dbReference type="PANTHER" id="PTHR24359">
    <property type="entry name" value="SERINE/THREONINE-PROTEIN KINASE SBK1"/>
    <property type="match status" value="1"/>
</dbReference>
<proteinExistence type="predicted"/>
<keyword evidence="1" id="KW-1133">Transmembrane helix</keyword>
<evidence type="ECO:0000256" key="1">
    <source>
        <dbReference type="SAM" id="Phobius"/>
    </source>
</evidence>
<dbReference type="Gene3D" id="1.10.510.10">
    <property type="entry name" value="Transferase(Phosphotransferase) domain 1"/>
    <property type="match status" value="1"/>
</dbReference>
<dbReference type="InterPro" id="IPR008271">
    <property type="entry name" value="Ser/Thr_kinase_AS"/>
</dbReference>
<keyword evidence="4" id="KW-1185">Reference proteome</keyword>
<reference evidence="3 4" key="1">
    <citation type="submission" date="2016-02" db="EMBL/GenBank/DDBJ databases">
        <title>Genome analysis of coral dinoflagellate symbionts highlights evolutionary adaptations to a symbiotic lifestyle.</title>
        <authorList>
            <person name="Aranda M."/>
            <person name="Li Y."/>
            <person name="Liew Y.J."/>
            <person name="Baumgarten S."/>
            <person name="Simakov O."/>
            <person name="Wilson M."/>
            <person name="Piel J."/>
            <person name="Ashoor H."/>
            <person name="Bougouffa S."/>
            <person name="Bajic V.B."/>
            <person name="Ryu T."/>
            <person name="Ravasi T."/>
            <person name="Bayer T."/>
            <person name="Micklem G."/>
            <person name="Kim H."/>
            <person name="Bhak J."/>
            <person name="Lajeunesse T.C."/>
            <person name="Voolstra C.R."/>
        </authorList>
    </citation>
    <scope>NUCLEOTIDE SEQUENCE [LARGE SCALE GENOMIC DNA]</scope>
    <source>
        <strain evidence="3 4">CCMP2467</strain>
    </source>
</reference>
<dbReference type="Proteomes" id="UP000186817">
    <property type="component" value="Unassembled WGS sequence"/>
</dbReference>
<dbReference type="PROSITE" id="PS50011">
    <property type="entry name" value="PROTEIN_KINASE_DOM"/>
    <property type="match status" value="1"/>
</dbReference>
<keyword evidence="3" id="KW-0418">Kinase</keyword>
<dbReference type="SUPFAM" id="SSF56112">
    <property type="entry name" value="Protein kinase-like (PK-like)"/>
    <property type="match status" value="1"/>
</dbReference>
<evidence type="ECO:0000259" key="2">
    <source>
        <dbReference type="PROSITE" id="PS50011"/>
    </source>
</evidence>
<name>A0A1Q9CD13_SYMMI</name>
<feature type="domain" description="Protein kinase" evidence="2">
    <location>
        <begin position="1"/>
        <end position="268"/>
    </location>
</feature>
<dbReference type="SMART" id="SM00220">
    <property type="entry name" value="S_TKc"/>
    <property type="match status" value="1"/>
</dbReference>
<protein>
    <submittedName>
        <fullName evidence="3">Serine/threonine-protein kinase ppk34</fullName>
    </submittedName>
</protein>
<dbReference type="InterPro" id="IPR011009">
    <property type="entry name" value="Kinase-like_dom_sf"/>
</dbReference>
<accession>A0A1Q9CD13</accession>
<keyword evidence="3" id="KW-0808">Transferase</keyword>
<feature type="transmembrane region" description="Helical" evidence="1">
    <location>
        <begin position="354"/>
        <end position="387"/>
    </location>
</feature>
<keyword evidence="1" id="KW-0812">Transmembrane</keyword>
<dbReference type="AlphaFoldDB" id="A0A1Q9CD13"/>
<dbReference type="GO" id="GO:0004674">
    <property type="term" value="F:protein serine/threonine kinase activity"/>
    <property type="evidence" value="ECO:0007669"/>
    <property type="project" value="TreeGrafter"/>
</dbReference>
<comment type="caution">
    <text evidence="3">The sequence shown here is derived from an EMBL/GenBank/DDBJ whole genome shotgun (WGS) entry which is preliminary data.</text>
</comment>
<dbReference type="InterPro" id="IPR000719">
    <property type="entry name" value="Prot_kinase_dom"/>
</dbReference>
<dbReference type="PROSITE" id="PS00108">
    <property type="entry name" value="PROTEIN_KINASE_ST"/>
    <property type="match status" value="1"/>
</dbReference>
<evidence type="ECO:0000313" key="3">
    <source>
        <dbReference type="EMBL" id="OLP80815.1"/>
    </source>
</evidence>
<dbReference type="PANTHER" id="PTHR24359:SF1">
    <property type="entry name" value="INHIBITOR OF NUCLEAR FACTOR KAPPA-B KINASE EPSILON SUBUNIT HOMOLOG 1-RELATED"/>
    <property type="match status" value="1"/>
</dbReference>
<sequence>MVFRTSFQGQPLVLKVAKARGPEGMRQVAAAGQEVADEFGVLTAIGQHPNVVRAFAVLTSSLGRSALLLEAATESLRAATQRLKADRNTWPVNRKSLLPLFLQFLLGLSYVHGRSFLHLDIKPDNILVFDGVRAAVADFGLAQKLLKDGCSVIGSRAYSEAFRCPECLLAGDSQVRVTFAADVWAAAVTFFETFCPPNTSLWRVSPQTFVRSTEEATARSVRSMATELSAKVMPYDKIVLEVLERSFVPAKQRLSLATFLGLTEKPVFRRHLRSAPDCSGRLKVADLAAVVLHTNRCWYPDEVATGLFHASNIRGRRRREKIRDAIVKGEGHGNRYSWCCCGLCGICGICSPKVILFFLFAILVTCIGGAVLWLLYAYIIVLITAFADGSESAAISHIFGKVDQMDQLIPHWLVQKAKITKRPNEKPQF</sequence>
<organism evidence="3 4">
    <name type="scientific">Symbiodinium microadriaticum</name>
    <name type="common">Dinoflagellate</name>
    <name type="synonym">Zooxanthella microadriatica</name>
    <dbReference type="NCBI Taxonomy" id="2951"/>
    <lineage>
        <taxon>Eukaryota</taxon>
        <taxon>Sar</taxon>
        <taxon>Alveolata</taxon>
        <taxon>Dinophyceae</taxon>
        <taxon>Suessiales</taxon>
        <taxon>Symbiodiniaceae</taxon>
        <taxon>Symbiodinium</taxon>
    </lineage>
</organism>
<dbReference type="Pfam" id="PF00069">
    <property type="entry name" value="Pkinase"/>
    <property type="match status" value="1"/>
</dbReference>
<evidence type="ECO:0000313" key="4">
    <source>
        <dbReference type="Proteomes" id="UP000186817"/>
    </source>
</evidence>
<keyword evidence="1" id="KW-0472">Membrane</keyword>